<evidence type="ECO:0000313" key="3">
    <source>
        <dbReference type="Proteomes" id="UP001500683"/>
    </source>
</evidence>
<sequence>MTRCARVVLTATMTVVTMAGLATTATAMVSSGHGKSGIKCNRVLSDLIRLNVPILSPGSSDVC</sequence>
<keyword evidence="3" id="KW-1185">Reference proteome</keyword>
<proteinExistence type="predicted"/>
<evidence type="ECO:0008006" key="4">
    <source>
        <dbReference type="Google" id="ProtNLM"/>
    </source>
</evidence>
<evidence type="ECO:0000313" key="2">
    <source>
        <dbReference type="EMBL" id="GAA4056965.1"/>
    </source>
</evidence>
<protein>
    <recommendedName>
        <fullName evidence="4">Chaplin</fullName>
    </recommendedName>
</protein>
<keyword evidence="1" id="KW-0732">Signal</keyword>
<feature type="chain" id="PRO_5046217813" description="Chaplin" evidence="1">
    <location>
        <begin position="28"/>
        <end position="63"/>
    </location>
</feature>
<dbReference type="Proteomes" id="UP001500683">
    <property type="component" value="Unassembled WGS sequence"/>
</dbReference>
<dbReference type="EMBL" id="BAAAZG010000001">
    <property type="protein sequence ID" value="GAA4056965.1"/>
    <property type="molecule type" value="Genomic_DNA"/>
</dbReference>
<dbReference type="RefSeq" id="WP_344940121.1">
    <property type="nucleotide sequence ID" value="NZ_BAAAZG010000001.1"/>
</dbReference>
<evidence type="ECO:0000256" key="1">
    <source>
        <dbReference type="SAM" id="SignalP"/>
    </source>
</evidence>
<reference evidence="3" key="1">
    <citation type="journal article" date="2019" name="Int. J. Syst. Evol. Microbiol.">
        <title>The Global Catalogue of Microorganisms (GCM) 10K type strain sequencing project: providing services to taxonomists for standard genome sequencing and annotation.</title>
        <authorList>
            <consortium name="The Broad Institute Genomics Platform"/>
            <consortium name="The Broad Institute Genome Sequencing Center for Infectious Disease"/>
            <person name="Wu L."/>
            <person name="Ma J."/>
        </authorList>
    </citation>
    <scope>NUCLEOTIDE SEQUENCE [LARGE SCALE GENOMIC DNA]</scope>
    <source>
        <strain evidence="3">JCM 16702</strain>
    </source>
</reference>
<gene>
    <name evidence="2" type="ORF">GCM10022214_05950</name>
</gene>
<name>A0ABP7V186_9ACTN</name>
<feature type="signal peptide" evidence="1">
    <location>
        <begin position="1"/>
        <end position="27"/>
    </location>
</feature>
<comment type="caution">
    <text evidence="2">The sequence shown here is derived from an EMBL/GenBank/DDBJ whole genome shotgun (WGS) entry which is preliminary data.</text>
</comment>
<organism evidence="2 3">
    <name type="scientific">Actinomadura miaoliensis</name>
    <dbReference type="NCBI Taxonomy" id="430685"/>
    <lineage>
        <taxon>Bacteria</taxon>
        <taxon>Bacillati</taxon>
        <taxon>Actinomycetota</taxon>
        <taxon>Actinomycetes</taxon>
        <taxon>Streptosporangiales</taxon>
        <taxon>Thermomonosporaceae</taxon>
        <taxon>Actinomadura</taxon>
    </lineage>
</organism>
<accession>A0ABP7V186</accession>